<dbReference type="Pfam" id="PF00501">
    <property type="entry name" value="AMP-binding"/>
    <property type="match status" value="1"/>
</dbReference>
<accession>A0A4P6ZVI1</accession>
<dbReference type="AlphaFoldDB" id="A0A4P6ZVI1"/>
<keyword evidence="2" id="KW-0436">Ligase</keyword>
<evidence type="ECO:0000256" key="2">
    <source>
        <dbReference type="ARBA" id="ARBA00022598"/>
    </source>
</evidence>
<dbReference type="SUPFAM" id="SSF56801">
    <property type="entry name" value="Acetyl-CoA synthetase-like"/>
    <property type="match status" value="1"/>
</dbReference>
<dbReference type="PROSITE" id="PS00455">
    <property type="entry name" value="AMP_BINDING"/>
    <property type="match status" value="1"/>
</dbReference>
<keyword evidence="6" id="KW-1185">Reference proteome</keyword>
<dbReference type="RefSeq" id="WP_134209032.1">
    <property type="nucleotide sequence ID" value="NZ_CP038015.1"/>
</dbReference>
<dbReference type="OrthoDB" id="9757771at2"/>
<evidence type="ECO:0000313" key="5">
    <source>
        <dbReference type="EMBL" id="QBP40297.1"/>
    </source>
</evidence>
<dbReference type="KEGG" id="panc:E2636_03640"/>
<dbReference type="Gene3D" id="3.30.300.30">
    <property type="match status" value="1"/>
</dbReference>
<dbReference type="FunFam" id="3.30.300.30:FF:000008">
    <property type="entry name" value="2,3-dihydroxybenzoate-AMP ligase"/>
    <property type="match status" value="1"/>
</dbReference>
<dbReference type="NCBIfam" id="NF005797">
    <property type="entry name" value="PRK07638.1"/>
    <property type="match status" value="1"/>
</dbReference>
<dbReference type="Pfam" id="PF13193">
    <property type="entry name" value="AMP-binding_C"/>
    <property type="match status" value="1"/>
</dbReference>
<dbReference type="InterPro" id="IPR025110">
    <property type="entry name" value="AMP-bd_C"/>
</dbReference>
<sequence>MLITDTLGKWASLKPSSIAILTKTEQFTFEELNQKVNLVSSYFQSQDNSKLMKKVVLLLPNTVAFLHMFLGATKAGWVAVPFDIKWTRKEIKDRLDQCSPNFILTNHEYYQKVFGLSSTIILLSELDQILDESEYHSSDIQINEEAPFYMGFTSGSTGAAKCFIRSHKSWVKSFDCSATEFGITHEDRVLVPGPLAHSLFLYAAISTLFLGGSITLMEKFSVSETFEHLSKSSITTLYVVPTMFVPLVKEAWTGSDRQKLIRLISSGAKWEEGLKQKVRNQFQEAQQYEFYGASELSFVSYLENDGNEQKTGSVGKPFHNVEISIRKDGSEVDVGEVGLLYVKSDMIFMEYYQNQSETNRVFDNGWATVGDLAKQDEDGFLTIIGRENNMIITGGLNVYPEEIESVLYQMEEIEEVMILGMPDDYWGEKIVAIIKTKSNQILKKQVMTSYCRKQLANYKVPRTYHFVNSFPYTSNGKIARAELKECLIRKEQLK</sequence>
<evidence type="ECO:0000259" key="4">
    <source>
        <dbReference type="Pfam" id="PF13193"/>
    </source>
</evidence>
<comment type="similarity">
    <text evidence="1">Belongs to the ATP-dependent AMP-binding enzyme family.</text>
</comment>
<dbReference type="GO" id="GO:0031956">
    <property type="term" value="F:medium-chain fatty acid-CoA ligase activity"/>
    <property type="evidence" value="ECO:0007669"/>
    <property type="project" value="TreeGrafter"/>
</dbReference>
<evidence type="ECO:0000313" key="6">
    <source>
        <dbReference type="Proteomes" id="UP000294292"/>
    </source>
</evidence>
<gene>
    <name evidence="5" type="ORF">E2636_03640</name>
</gene>
<dbReference type="Gene3D" id="3.40.50.12780">
    <property type="entry name" value="N-terminal domain of ligase-like"/>
    <property type="match status" value="1"/>
</dbReference>
<feature type="domain" description="AMP-binding enzyme C-terminal" evidence="4">
    <location>
        <begin position="402"/>
        <end position="477"/>
    </location>
</feature>
<dbReference type="GO" id="GO:0006631">
    <property type="term" value="P:fatty acid metabolic process"/>
    <property type="evidence" value="ECO:0007669"/>
    <property type="project" value="TreeGrafter"/>
</dbReference>
<dbReference type="InterPro" id="IPR042099">
    <property type="entry name" value="ANL_N_sf"/>
</dbReference>
<dbReference type="Proteomes" id="UP000294292">
    <property type="component" value="Chromosome"/>
</dbReference>
<dbReference type="InterPro" id="IPR045851">
    <property type="entry name" value="AMP-bd_C_sf"/>
</dbReference>
<organism evidence="5 6">
    <name type="scientific">Paenisporosarcina antarctica</name>
    <dbReference type="NCBI Taxonomy" id="417367"/>
    <lineage>
        <taxon>Bacteria</taxon>
        <taxon>Bacillati</taxon>
        <taxon>Bacillota</taxon>
        <taxon>Bacilli</taxon>
        <taxon>Bacillales</taxon>
        <taxon>Caryophanaceae</taxon>
        <taxon>Paenisporosarcina</taxon>
    </lineage>
</organism>
<dbReference type="PANTHER" id="PTHR43201:SF5">
    <property type="entry name" value="MEDIUM-CHAIN ACYL-COA LIGASE ACSF2, MITOCHONDRIAL"/>
    <property type="match status" value="1"/>
</dbReference>
<dbReference type="EMBL" id="CP038015">
    <property type="protein sequence ID" value="QBP40297.1"/>
    <property type="molecule type" value="Genomic_DNA"/>
</dbReference>
<reference evidence="5 6" key="1">
    <citation type="submission" date="2019-03" db="EMBL/GenBank/DDBJ databases">
        <title>Complete genome sequence of Paenisporosarcina antarctica CGMCC 1.6503T.</title>
        <authorList>
            <person name="Rong J.-C."/>
            <person name="Chi N.-Y."/>
            <person name="Zhang Q.-F."/>
        </authorList>
    </citation>
    <scope>NUCLEOTIDE SEQUENCE [LARGE SCALE GENOMIC DNA]</scope>
    <source>
        <strain evidence="5 6">CGMCC 1.6503</strain>
    </source>
</reference>
<feature type="domain" description="AMP-dependent synthetase/ligase" evidence="3">
    <location>
        <begin position="10"/>
        <end position="352"/>
    </location>
</feature>
<dbReference type="InterPro" id="IPR000873">
    <property type="entry name" value="AMP-dep_synth/lig_dom"/>
</dbReference>
<name>A0A4P6ZVI1_9BACL</name>
<dbReference type="InterPro" id="IPR020845">
    <property type="entry name" value="AMP-binding_CS"/>
</dbReference>
<evidence type="ECO:0000256" key="1">
    <source>
        <dbReference type="ARBA" id="ARBA00006432"/>
    </source>
</evidence>
<proteinExistence type="inferred from homology"/>
<protein>
    <submittedName>
        <fullName evidence="5">Acyl-CoA synthetase</fullName>
    </submittedName>
</protein>
<evidence type="ECO:0000259" key="3">
    <source>
        <dbReference type="Pfam" id="PF00501"/>
    </source>
</evidence>
<dbReference type="PANTHER" id="PTHR43201">
    <property type="entry name" value="ACYL-COA SYNTHETASE"/>
    <property type="match status" value="1"/>
</dbReference>